<comment type="caution">
    <text evidence="2">The sequence shown here is derived from an EMBL/GenBank/DDBJ whole genome shotgun (WGS) entry which is preliminary data.</text>
</comment>
<keyword evidence="1" id="KW-0732">Signal</keyword>
<dbReference type="Proteomes" id="UP000228496">
    <property type="component" value="Unassembled WGS sequence"/>
</dbReference>
<gene>
    <name evidence="2" type="ORF">COV29_00450</name>
</gene>
<evidence type="ECO:0008006" key="4">
    <source>
        <dbReference type="Google" id="ProtNLM"/>
    </source>
</evidence>
<proteinExistence type="predicted"/>
<dbReference type="EMBL" id="PCXQ01000002">
    <property type="protein sequence ID" value="PJE51444.1"/>
    <property type="molecule type" value="Genomic_DNA"/>
</dbReference>
<organism evidence="2 3">
    <name type="scientific">Candidatus Yanofskybacteria bacterium CG10_big_fil_rev_8_21_14_0_10_36_16</name>
    <dbReference type="NCBI Taxonomy" id="1975096"/>
    <lineage>
        <taxon>Bacteria</taxon>
        <taxon>Candidatus Yanofskyibacteriota</taxon>
    </lineage>
</organism>
<feature type="chain" id="PRO_5014460743" description="DUF5667 domain-containing protein" evidence="1">
    <location>
        <begin position="24"/>
        <end position="261"/>
    </location>
</feature>
<dbReference type="AlphaFoldDB" id="A0A2J0Q8A4"/>
<name>A0A2J0Q8A4_9BACT</name>
<accession>A0A2J0Q8A4</accession>
<feature type="signal peptide" evidence="1">
    <location>
        <begin position="1"/>
        <end position="23"/>
    </location>
</feature>
<evidence type="ECO:0000313" key="2">
    <source>
        <dbReference type="EMBL" id="PJE51444.1"/>
    </source>
</evidence>
<evidence type="ECO:0000313" key="3">
    <source>
        <dbReference type="Proteomes" id="UP000228496"/>
    </source>
</evidence>
<evidence type="ECO:0000256" key="1">
    <source>
        <dbReference type="SAM" id="SignalP"/>
    </source>
</evidence>
<sequence>MKKIRILVTVLVFLVFIFAPVFAQNTDDEILNADPELVTRNFNAQITQRLGMFSKPYYVDNIKDRWANGTLGFSIKFIDQAEYEKNKLSEGVTISPFFINRQLVIGILHDNADDVASLIDSGHLEHERMNRGLDAILIALEMIYERKNNEQRQEIMNSLEELSRIQDDEQRERKILEIFKTNMTTMEALMFAGEFIKRYSSVHSLSEMNSDISAILGNENRSRLDKILLDGFIRGIDFWKNESGTEEDNKEYYNDYDDYLE</sequence>
<protein>
    <recommendedName>
        <fullName evidence="4">DUF5667 domain-containing protein</fullName>
    </recommendedName>
</protein>
<reference evidence="2 3" key="1">
    <citation type="submission" date="2017-09" db="EMBL/GenBank/DDBJ databases">
        <title>Depth-based differentiation of microbial function through sediment-hosted aquifers and enrichment of novel symbionts in the deep terrestrial subsurface.</title>
        <authorList>
            <person name="Probst A.J."/>
            <person name="Ladd B."/>
            <person name="Jarett J.K."/>
            <person name="Geller-Mcgrath D.E."/>
            <person name="Sieber C.M."/>
            <person name="Emerson J.B."/>
            <person name="Anantharaman K."/>
            <person name="Thomas B.C."/>
            <person name="Malmstrom R."/>
            <person name="Stieglmeier M."/>
            <person name="Klingl A."/>
            <person name="Woyke T."/>
            <person name="Ryan C.M."/>
            <person name="Banfield J.F."/>
        </authorList>
    </citation>
    <scope>NUCLEOTIDE SEQUENCE [LARGE SCALE GENOMIC DNA]</scope>
    <source>
        <strain evidence="2">CG10_big_fil_rev_8_21_14_0_10_36_16</strain>
    </source>
</reference>